<dbReference type="SUPFAM" id="SSF52172">
    <property type="entry name" value="CheY-like"/>
    <property type="match status" value="2"/>
</dbReference>
<dbReference type="SUPFAM" id="SSF47384">
    <property type="entry name" value="Homodimeric domain of signal transducing histidine kinase"/>
    <property type="match status" value="1"/>
</dbReference>
<keyword evidence="12" id="KW-0131">Cell cycle</keyword>
<evidence type="ECO:0000256" key="15">
    <source>
        <dbReference type="SAM" id="Phobius"/>
    </source>
</evidence>
<keyword evidence="15" id="KW-0812">Transmembrane</keyword>
<dbReference type="FunFam" id="3.30.565.10:FF:000010">
    <property type="entry name" value="Sensor histidine kinase RcsC"/>
    <property type="match status" value="1"/>
</dbReference>
<dbReference type="HOGENOM" id="CLU_009587_0_0_0"/>
<comment type="catalytic activity">
    <reaction evidence="1">
        <text>ATP + protein L-histidine = ADP + protein N-phospho-L-histidine.</text>
        <dbReference type="EC" id="2.7.13.3"/>
    </reaction>
</comment>
<evidence type="ECO:0000259" key="16">
    <source>
        <dbReference type="PROSITE" id="PS50109"/>
    </source>
</evidence>
<evidence type="ECO:0000256" key="7">
    <source>
        <dbReference type="ARBA" id="ARBA00022741"/>
    </source>
</evidence>
<dbReference type="STRING" id="383372.Rcas_3307"/>
<dbReference type="InterPro" id="IPR005467">
    <property type="entry name" value="His_kinase_dom"/>
</dbReference>
<evidence type="ECO:0000256" key="4">
    <source>
        <dbReference type="ARBA" id="ARBA00012438"/>
    </source>
</evidence>
<evidence type="ECO:0000256" key="6">
    <source>
        <dbReference type="ARBA" id="ARBA00022679"/>
    </source>
</evidence>
<feature type="transmembrane region" description="Helical" evidence="15">
    <location>
        <begin position="279"/>
        <end position="299"/>
    </location>
</feature>
<dbReference type="Pfam" id="PF13188">
    <property type="entry name" value="PAS_8"/>
    <property type="match status" value="1"/>
</dbReference>
<dbReference type="OrthoDB" id="9790669at2"/>
<dbReference type="PROSITE" id="PS50885">
    <property type="entry name" value="HAMP"/>
    <property type="match status" value="1"/>
</dbReference>
<dbReference type="InterPro" id="IPR007892">
    <property type="entry name" value="CHASE4"/>
</dbReference>
<evidence type="ECO:0000256" key="11">
    <source>
        <dbReference type="ARBA" id="ARBA00023136"/>
    </source>
</evidence>
<dbReference type="InterPro" id="IPR036097">
    <property type="entry name" value="HisK_dim/P_sf"/>
</dbReference>
<sequence length="1003" mass="110304">MTSLRATTLKAVAAALTALLALQVLASEFIIGRSFRELEERSVRNTMQQTLRTLRNEIDALYGNTKDYAAWDATYEFAMQRDLDYIDTHMTTDALINTRISYVAFVTPSGDIVYTRRQSSIDGQTLPIPADLTSFDGANALFLQVAARNEGISGVIVVNDQPMLIAAHPILTSAGSGPPRGVLIMGRDFDAAEIERMSNIIGYSLSLFLVNDASAAPDVTLARRLMNDDTPIVVRPLSFADDHIAGYAQIDDLRGGKGIVLRIDMPRDILQYGLSASRYYLLILLLVTGAFAAVILTLIERRILARIISLSTQVAQIGRVGNHQERVALSGNDEISQLGDAINRMLNDLAQSAQRLIQSEARYRQLVEISPEAIIVHDNEQIIYINPAGARLLGYADSSRLIGSPAAPFLPTALHNKTDDGAIRYERDLTLSNGQTVTLDLIAAPFVADGASVWQVVAHNITERKQTEEALRNARDWAEEASRAKSRFLANMSHELRTPLTTIIGYADLITLATQQGEFNRIRDDITRVRNAGKHLLAIINDLLDLSKIEAGRMEIHIAPFSVPALAEEVVASMDLLAQTRRNTLILTIDPTVGVMHSDDVRVRQVLYNLVHNACKFTEDGVVTVTIARSALESTVHVNGHSARIVFTISDTGIGMTDDQMARLFQEFTQADPTTMRKYGGTGLGLALSRHLVRMLGGDITVTSKPGVGTTFVVTLPENPAQVAEPAPELSEGEVLTASAPDTTRHQERKRLILLIDDDPSVRDLLPRMLERHDLHIETAADGASGLELARLLMPDLIILDILMPAIDGWTVLRELKASSETAAIPVILLTIADDTRSGALLGAAEILSKPTDLDRLERRIRLLLDKRATLTDTGERRVLIIEDDDAVREYLRRALAREHSDWTILEASDGQTALEQCKTSMPDSIVLDLMLPGMDGIQFIEALRLLPNGCSVPMIIVTAKELTPDERDHLHRSAIRILHKGTFHCDDFVHEVRTAVATYAQL</sequence>
<dbReference type="Gene3D" id="3.40.50.2300">
    <property type="match status" value="2"/>
</dbReference>
<keyword evidence="9" id="KW-0067">ATP-binding</keyword>
<proteinExistence type="inferred from homology"/>
<evidence type="ECO:0000256" key="3">
    <source>
        <dbReference type="ARBA" id="ARBA00006402"/>
    </source>
</evidence>
<dbReference type="CDD" id="cd06225">
    <property type="entry name" value="HAMP"/>
    <property type="match status" value="1"/>
</dbReference>
<dbReference type="Pfam" id="PF00672">
    <property type="entry name" value="HAMP"/>
    <property type="match status" value="1"/>
</dbReference>
<protein>
    <recommendedName>
        <fullName evidence="13">Circadian input-output histidine kinase CikA</fullName>
        <ecNumber evidence="4">2.7.13.3</ecNumber>
    </recommendedName>
</protein>
<comment type="similarity">
    <text evidence="3">In the N-terminal section; belongs to the phytochrome family.</text>
</comment>
<evidence type="ECO:0000256" key="5">
    <source>
        <dbReference type="ARBA" id="ARBA00022553"/>
    </source>
</evidence>
<dbReference type="KEGG" id="rca:Rcas_3307"/>
<dbReference type="InterPro" id="IPR003661">
    <property type="entry name" value="HisK_dim/P_dom"/>
</dbReference>
<keyword evidence="15" id="KW-1133">Transmembrane helix</keyword>
<dbReference type="SMART" id="SM00091">
    <property type="entry name" value="PAS"/>
    <property type="match status" value="1"/>
</dbReference>
<keyword evidence="8 20" id="KW-0418">Kinase</keyword>
<feature type="domain" description="PAS" evidence="18">
    <location>
        <begin position="359"/>
        <end position="395"/>
    </location>
</feature>
<dbReference type="PANTHER" id="PTHR43047">
    <property type="entry name" value="TWO-COMPONENT HISTIDINE PROTEIN KINASE"/>
    <property type="match status" value="1"/>
</dbReference>
<dbReference type="PROSITE" id="PS50109">
    <property type="entry name" value="HIS_KIN"/>
    <property type="match status" value="1"/>
</dbReference>
<evidence type="ECO:0000256" key="12">
    <source>
        <dbReference type="ARBA" id="ARBA00023306"/>
    </source>
</evidence>
<gene>
    <name evidence="20" type="ordered locus">Rcas_3307</name>
</gene>
<dbReference type="Gene3D" id="3.30.450.20">
    <property type="entry name" value="PAS domain"/>
    <property type="match status" value="1"/>
</dbReference>
<dbReference type="PRINTS" id="PR00344">
    <property type="entry name" value="BCTRLSENSOR"/>
</dbReference>
<keyword evidence="7" id="KW-0547">Nucleotide-binding</keyword>
<dbReference type="InterPro" id="IPR036890">
    <property type="entry name" value="HATPase_C_sf"/>
</dbReference>
<dbReference type="GO" id="GO:0005524">
    <property type="term" value="F:ATP binding"/>
    <property type="evidence" value="ECO:0007669"/>
    <property type="project" value="UniProtKB-KW"/>
</dbReference>
<keyword evidence="6 20" id="KW-0808">Transferase</keyword>
<keyword evidence="11 15" id="KW-0472">Membrane</keyword>
<dbReference type="eggNOG" id="COG0642">
    <property type="taxonomic scope" value="Bacteria"/>
</dbReference>
<dbReference type="GO" id="GO:0005886">
    <property type="term" value="C:plasma membrane"/>
    <property type="evidence" value="ECO:0007669"/>
    <property type="project" value="TreeGrafter"/>
</dbReference>
<dbReference type="Gene3D" id="6.10.340.10">
    <property type="match status" value="1"/>
</dbReference>
<evidence type="ECO:0000313" key="20">
    <source>
        <dbReference type="EMBL" id="ABU59358.1"/>
    </source>
</evidence>
<evidence type="ECO:0000256" key="2">
    <source>
        <dbReference type="ARBA" id="ARBA00004370"/>
    </source>
</evidence>
<evidence type="ECO:0000256" key="8">
    <source>
        <dbReference type="ARBA" id="ARBA00022777"/>
    </source>
</evidence>
<reference evidence="20 21" key="1">
    <citation type="submission" date="2007-08" db="EMBL/GenBank/DDBJ databases">
        <title>Complete sequence of Roseiflexus castenholzii DSM 13941.</title>
        <authorList>
            <consortium name="US DOE Joint Genome Institute"/>
            <person name="Copeland A."/>
            <person name="Lucas S."/>
            <person name="Lapidus A."/>
            <person name="Barry K."/>
            <person name="Glavina del Rio T."/>
            <person name="Dalin E."/>
            <person name="Tice H."/>
            <person name="Pitluck S."/>
            <person name="Thompson L.S."/>
            <person name="Brettin T."/>
            <person name="Bruce D."/>
            <person name="Detter J.C."/>
            <person name="Han C."/>
            <person name="Tapia R."/>
            <person name="Schmutz J."/>
            <person name="Larimer F."/>
            <person name="Land M."/>
            <person name="Hauser L."/>
            <person name="Kyrpides N."/>
            <person name="Mikhailova N."/>
            <person name="Bryant D.A."/>
            <person name="Hanada S."/>
            <person name="Tsukatani Y."/>
            <person name="Richardson P."/>
        </authorList>
    </citation>
    <scope>NUCLEOTIDE SEQUENCE [LARGE SCALE GENOMIC DNA]</scope>
    <source>
        <strain evidence="21">DSM 13941 / HLO8</strain>
    </source>
</reference>
<dbReference type="SUPFAM" id="SSF55785">
    <property type="entry name" value="PYP-like sensor domain (PAS domain)"/>
    <property type="match status" value="1"/>
</dbReference>
<dbReference type="InterPro" id="IPR035965">
    <property type="entry name" value="PAS-like_dom_sf"/>
</dbReference>
<dbReference type="InterPro" id="IPR004358">
    <property type="entry name" value="Sig_transdc_His_kin-like_C"/>
</dbReference>
<evidence type="ECO:0000256" key="1">
    <source>
        <dbReference type="ARBA" id="ARBA00000085"/>
    </source>
</evidence>
<dbReference type="Pfam" id="PF00072">
    <property type="entry name" value="Response_reg"/>
    <property type="match status" value="2"/>
</dbReference>
<dbReference type="SMART" id="SM00387">
    <property type="entry name" value="HATPase_c"/>
    <property type="match status" value="1"/>
</dbReference>
<dbReference type="SMART" id="SM00304">
    <property type="entry name" value="HAMP"/>
    <property type="match status" value="1"/>
</dbReference>
<name>A7NP62_ROSCS</name>
<dbReference type="Gene3D" id="3.30.565.10">
    <property type="entry name" value="Histidine kinase-like ATPase, C-terminal domain"/>
    <property type="match status" value="1"/>
</dbReference>
<dbReference type="SUPFAM" id="SSF55874">
    <property type="entry name" value="ATPase domain of HSP90 chaperone/DNA topoisomerase II/histidine kinase"/>
    <property type="match status" value="1"/>
</dbReference>
<evidence type="ECO:0000313" key="21">
    <source>
        <dbReference type="Proteomes" id="UP000000263"/>
    </source>
</evidence>
<dbReference type="eggNOG" id="COG3322">
    <property type="taxonomic scope" value="Bacteria"/>
</dbReference>
<feature type="domain" description="Histidine kinase" evidence="16">
    <location>
        <begin position="491"/>
        <end position="720"/>
    </location>
</feature>
<dbReference type="EC" id="2.7.13.3" evidence="4"/>
<dbReference type="Pfam" id="PF05228">
    <property type="entry name" value="CHASE4"/>
    <property type="match status" value="1"/>
</dbReference>
<feature type="domain" description="Response regulatory" evidence="17">
    <location>
        <begin position="878"/>
        <end position="997"/>
    </location>
</feature>
<dbReference type="InterPro" id="IPR003594">
    <property type="entry name" value="HATPase_dom"/>
</dbReference>
<dbReference type="Proteomes" id="UP000000263">
    <property type="component" value="Chromosome"/>
</dbReference>
<dbReference type="NCBIfam" id="TIGR00229">
    <property type="entry name" value="sensory_box"/>
    <property type="match status" value="1"/>
</dbReference>
<evidence type="ECO:0000259" key="19">
    <source>
        <dbReference type="PROSITE" id="PS50885"/>
    </source>
</evidence>
<dbReference type="eggNOG" id="COG0745">
    <property type="taxonomic scope" value="Bacteria"/>
</dbReference>
<dbReference type="SMART" id="SM00388">
    <property type="entry name" value="HisKA"/>
    <property type="match status" value="1"/>
</dbReference>
<dbReference type="AlphaFoldDB" id="A7NP62"/>
<dbReference type="CDD" id="cd00082">
    <property type="entry name" value="HisKA"/>
    <property type="match status" value="1"/>
</dbReference>
<evidence type="ECO:0000256" key="13">
    <source>
        <dbReference type="ARBA" id="ARBA00074306"/>
    </source>
</evidence>
<accession>A7NP62</accession>
<keyword evidence="21" id="KW-1185">Reference proteome</keyword>
<dbReference type="SMART" id="SM00448">
    <property type="entry name" value="REC"/>
    <property type="match status" value="2"/>
</dbReference>
<dbReference type="EMBL" id="CP000804">
    <property type="protein sequence ID" value="ABU59358.1"/>
    <property type="molecule type" value="Genomic_DNA"/>
</dbReference>
<evidence type="ECO:0000256" key="9">
    <source>
        <dbReference type="ARBA" id="ARBA00022840"/>
    </source>
</evidence>
<dbReference type="InterPro" id="IPR003660">
    <property type="entry name" value="HAMP_dom"/>
</dbReference>
<organism evidence="20 21">
    <name type="scientific">Roseiflexus castenholzii (strain DSM 13941 / HLO8)</name>
    <dbReference type="NCBI Taxonomy" id="383372"/>
    <lineage>
        <taxon>Bacteria</taxon>
        <taxon>Bacillati</taxon>
        <taxon>Chloroflexota</taxon>
        <taxon>Chloroflexia</taxon>
        <taxon>Chloroflexales</taxon>
        <taxon>Roseiflexineae</taxon>
        <taxon>Roseiflexaceae</taxon>
        <taxon>Roseiflexus</taxon>
    </lineage>
</organism>
<dbReference type="CDD" id="cd16922">
    <property type="entry name" value="HATPase_EvgS-ArcB-TorS-like"/>
    <property type="match status" value="1"/>
</dbReference>
<comment type="subcellular location">
    <subcellularLocation>
        <location evidence="2">Membrane</location>
    </subcellularLocation>
</comment>
<dbReference type="PROSITE" id="PS50110">
    <property type="entry name" value="RESPONSE_REGULATORY"/>
    <property type="match status" value="2"/>
</dbReference>
<evidence type="ECO:0000259" key="18">
    <source>
        <dbReference type="PROSITE" id="PS50112"/>
    </source>
</evidence>
<keyword evidence="5 14" id="KW-0597">Phosphoprotein</keyword>
<dbReference type="eggNOG" id="COG3850">
    <property type="taxonomic scope" value="Bacteria"/>
</dbReference>
<dbReference type="InterPro" id="IPR000014">
    <property type="entry name" value="PAS"/>
</dbReference>
<evidence type="ECO:0000259" key="17">
    <source>
        <dbReference type="PROSITE" id="PS50110"/>
    </source>
</evidence>
<dbReference type="PANTHER" id="PTHR43047:SF72">
    <property type="entry name" value="OSMOSENSING HISTIDINE PROTEIN KINASE SLN1"/>
    <property type="match status" value="1"/>
</dbReference>
<dbReference type="Gene3D" id="1.10.287.130">
    <property type="match status" value="1"/>
</dbReference>
<feature type="modified residue" description="4-aspartylphosphate" evidence="14">
    <location>
        <position position="801"/>
    </location>
</feature>
<dbReference type="FunFam" id="1.10.287.130:FF:000038">
    <property type="entry name" value="Sensory transduction histidine kinase"/>
    <property type="match status" value="1"/>
</dbReference>
<feature type="modified residue" description="4-aspartylphosphate" evidence="14">
    <location>
        <position position="929"/>
    </location>
</feature>
<dbReference type="InterPro" id="IPR011006">
    <property type="entry name" value="CheY-like_superfamily"/>
</dbReference>
<feature type="domain" description="HAMP" evidence="19">
    <location>
        <begin position="301"/>
        <end position="354"/>
    </location>
</feature>
<evidence type="ECO:0000256" key="14">
    <source>
        <dbReference type="PROSITE-ProRule" id="PRU00169"/>
    </source>
</evidence>
<dbReference type="GO" id="GO:0000155">
    <property type="term" value="F:phosphorelay sensor kinase activity"/>
    <property type="evidence" value="ECO:0007669"/>
    <property type="project" value="InterPro"/>
</dbReference>
<dbReference type="GO" id="GO:0009927">
    <property type="term" value="F:histidine phosphotransfer kinase activity"/>
    <property type="evidence" value="ECO:0007669"/>
    <property type="project" value="TreeGrafter"/>
</dbReference>
<dbReference type="PROSITE" id="PS50112">
    <property type="entry name" value="PAS"/>
    <property type="match status" value="1"/>
</dbReference>
<dbReference type="InterPro" id="IPR001789">
    <property type="entry name" value="Sig_transdc_resp-reg_receiver"/>
</dbReference>
<dbReference type="Pfam" id="PF02518">
    <property type="entry name" value="HATPase_c"/>
    <property type="match status" value="1"/>
</dbReference>
<feature type="domain" description="Response regulatory" evidence="17">
    <location>
        <begin position="752"/>
        <end position="865"/>
    </location>
</feature>
<keyword evidence="10" id="KW-0902">Two-component regulatory system</keyword>
<evidence type="ECO:0000256" key="10">
    <source>
        <dbReference type="ARBA" id="ARBA00023012"/>
    </source>
</evidence>
<dbReference type="Pfam" id="PF00512">
    <property type="entry name" value="HisKA"/>
    <property type="match status" value="1"/>
</dbReference>